<keyword evidence="3" id="KW-1185">Reference proteome</keyword>
<accession>A0A1I5CPJ6</accession>
<dbReference type="Proteomes" id="UP000183642">
    <property type="component" value="Unassembled WGS sequence"/>
</dbReference>
<reference evidence="3" key="1">
    <citation type="submission" date="2016-10" db="EMBL/GenBank/DDBJ databases">
        <authorList>
            <person name="Varghese N."/>
            <person name="Submissions S."/>
        </authorList>
    </citation>
    <scope>NUCLEOTIDE SEQUENCE [LARGE SCALE GENOMIC DNA]</scope>
    <source>
        <strain evidence="3">DSM 43161</strain>
    </source>
</reference>
<dbReference type="OrthoDB" id="3881650at2"/>
<feature type="region of interest" description="Disordered" evidence="1">
    <location>
        <begin position="296"/>
        <end position="321"/>
    </location>
</feature>
<dbReference type="PANTHER" id="PTHR47691:SF3">
    <property type="entry name" value="HTH-TYPE TRANSCRIPTIONAL REGULATOR RV0890C-RELATED"/>
    <property type="match status" value="1"/>
</dbReference>
<protein>
    <submittedName>
        <fullName evidence="2">AAA ATPase domain-containing protein</fullName>
    </submittedName>
</protein>
<dbReference type="Gene3D" id="3.40.50.300">
    <property type="entry name" value="P-loop containing nucleotide triphosphate hydrolases"/>
    <property type="match status" value="1"/>
</dbReference>
<evidence type="ECO:0000313" key="3">
    <source>
        <dbReference type="Proteomes" id="UP000183642"/>
    </source>
</evidence>
<dbReference type="InterPro" id="IPR027417">
    <property type="entry name" value="P-loop_NTPase"/>
</dbReference>
<evidence type="ECO:0000313" key="2">
    <source>
        <dbReference type="EMBL" id="SFN88843.1"/>
    </source>
</evidence>
<dbReference type="PANTHER" id="PTHR47691">
    <property type="entry name" value="REGULATOR-RELATED"/>
    <property type="match status" value="1"/>
</dbReference>
<dbReference type="SUPFAM" id="SSF52540">
    <property type="entry name" value="P-loop containing nucleoside triphosphate hydrolases"/>
    <property type="match status" value="1"/>
</dbReference>
<dbReference type="EMBL" id="FOWE01000001">
    <property type="protein sequence ID" value="SFN88843.1"/>
    <property type="molecule type" value="Genomic_DNA"/>
</dbReference>
<gene>
    <name evidence="2" type="ORF">SAMN05660359_00445</name>
</gene>
<organism evidence="2 3">
    <name type="scientific">Geodermatophilus obscurus</name>
    <dbReference type="NCBI Taxonomy" id="1861"/>
    <lineage>
        <taxon>Bacteria</taxon>
        <taxon>Bacillati</taxon>
        <taxon>Actinomycetota</taxon>
        <taxon>Actinomycetes</taxon>
        <taxon>Geodermatophilales</taxon>
        <taxon>Geodermatophilaceae</taxon>
        <taxon>Geodermatophilus</taxon>
    </lineage>
</organism>
<dbReference type="RefSeq" id="WP_075011854.1">
    <property type="nucleotide sequence ID" value="NZ_FOWE01000001.1"/>
</dbReference>
<name>A0A1I5CPJ6_9ACTN</name>
<evidence type="ECO:0000256" key="1">
    <source>
        <dbReference type="SAM" id="MobiDB-lite"/>
    </source>
</evidence>
<proteinExistence type="predicted"/>
<sequence>MAALVLEPVEIAGPARWRWLLRTEDGEPLASHQVAMPEGDFEYGGFVDLYRWLRWQADPQRRVTSEAEMTARVGEWIGRHILGPEVMEVLLDEAPMIVRMPVPKVLEYLPYRPWEIAAWQRQVLGREEVGFVFDLPETRNRPRTAPQAREPLRMLALFSLPTGGAPLGLRRERHALQQLIGQVGQGQSPRAVQLRVLQYGVTRDALAAAVDDADGWDVLHVSGHGGAGRLVLEQEDGTPDALDPGALAELLKPMRRRLRLVVMSACESGAATAAETLRLLDRAEQAEELDKRADLEAGLSPADGTPVDTAPAAPAGGNGGAPAEGWPGLARALVERLGCAVLAMRYPVVDDFAIDLTGAFYRQLFERDQPVDVAVARALPQAATLPPSLGAPAVSLATPALLGPATGLRLQPPPGTAAPISLALAGFPDEPERFVGRTATLTQARRALLPDSGQTGVLLHGMAGAGKTTASLELAYQTAAGFTGAAWWTAPPADQWPTALNSLASTLEARLNPKLASYGITVQLVGNTATDTLLDAYLPVLTELVKQVRLLVVLDNLETLLTTDGQWLDPRFGRVIAALSGHAGASRVVLTSRTRPAGLNPERVEVLPVHALSRDEALLLARELPHLRALTHDTEPATRTTSPRITADRALLARTLTVVQGHPKLLELADAAATDPEILAERVAAAEAAAAARGTPLAAFLDTGHSQASPGQLLPALQGWTRAAATALPEPSRLLLQLLAAAEPDDRTSIVLDASWAELWRRLARPGDPPPWPDTLTPLVGAVLVEPRPAGDPVASDRPVRYRLHPGIADTVRADTPTEVLSVVDTELAAYWYAMFDAALKQEEQEETGWLVVHAALAAAPYLRRLHEWQAASILIEQALLRERSPGAVAAALPHLEAIAEATASTNEGLESQGVLARAVARIDPAEGERRLRSVLAQAAERRRYRLASAAAGELANLLFLRGRYAEALTVVDRMAELTRQAGLGPWSQLSDAARRVQLLSLTSDPQPVLDEVQRLRERMRTLPDQPGDNETAHPWNVRETILDTGRQAAVDLSRWQEALDLNAERLASKRGRGAGEYELAYAAFNDYGPLLRLGRLPDADRLLLHCQNQFEQAGDTRPLGAVLSARADLADKQGHREAAVRLAEIALRYHYAAGGTHAIAIGHHNLANYRQRTGTAPGVWLAHRLAVTLLHHLTGASGLQDDLRTLARELTAPTTAAALPTTIDQIRATVERVEGVRLGDLLMMLQPDPNRQQAALDEIIHTARTMPSDQAVDFQRHLDWWEPWLAAIVAATAGDQAARQEVTEGLDGLADNSDWAALGGVLHRVLAGERDPAALLPGLDPVDATIVNRLLNFLARPIEISTDTEAAGTENEPRS</sequence>